<dbReference type="GO" id="GO:0008237">
    <property type="term" value="F:metallopeptidase activity"/>
    <property type="evidence" value="ECO:0007669"/>
    <property type="project" value="InterPro"/>
</dbReference>
<proteinExistence type="predicted"/>
<reference evidence="1" key="1">
    <citation type="journal article" date="2020" name="mSystems">
        <title>Genome- and Community-Level Interaction Insights into Carbon Utilization and Element Cycling Functions of Hydrothermarchaeota in Hydrothermal Sediment.</title>
        <authorList>
            <person name="Zhou Z."/>
            <person name="Liu Y."/>
            <person name="Xu W."/>
            <person name="Pan J."/>
            <person name="Luo Z.H."/>
            <person name="Li M."/>
        </authorList>
    </citation>
    <scope>NUCLEOTIDE SEQUENCE [LARGE SCALE GENOMIC DNA]</scope>
    <source>
        <strain evidence="1">SpSt-301</strain>
    </source>
</reference>
<evidence type="ECO:0000313" key="1">
    <source>
        <dbReference type="EMBL" id="HDW51799.1"/>
    </source>
</evidence>
<dbReference type="EMBL" id="DSMV01000219">
    <property type="protein sequence ID" value="HDW51799.1"/>
    <property type="molecule type" value="Genomic_DNA"/>
</dbReference>
<dbReference type="InterPro" id="IPR024079">
    <property type="entry name" value="MetalloPept_cat_dom_sf"/>
</dbReference>
<dbReference type="Gene3D" id="3.40.390.10">
    <property type="entry name" value="Collagenase (Catalytic Domain)"/>
    <property type="match status" value="1"/>
</dbReference>
<comment type="caution">
    <text evidence="1">The sequence shown here is derived from an EMBL/GenBank/DDBJ whole genome shotgun (WGS) entry which is preliminary data.</text>
</comment>
<dbReference type="AlphaFoldDB" id="A0A7C1FFT4"/>
<name>A0A7C1FFT4_9THEO</name>
<accession>A0A7C1FFT4</accession>
<gene>
    <name evidence="1" type="ORF">ENQ35_03585</name>
</gene>
<sequence length="237" mass="26934">MRGQRKTAKNMGWALCLLLAVTVIYSSSLAYAGVNLTELERMPAAVPGLRAETALYGPAELPPQDVIVEEVRHLETKLPFLAAQEIPVYLVRERCFLPGVGWLAGCTFPGEKAVYLFASPQYRSYTYRVKNGVARLKRYAPYLAAYTVAHEFGHILRYQLVSEEELNQYLTLRGTNQTREDEWASNAEEIFAEDFRWLFGSEKARQVPYLSSVKPPGEKERELLLKLLREEDSPGKK</sequence>
<protein>
    <submittedName>
        <fullName evidence="1">Uncharacterized protein</fullName>
    </submittedName>
</protein>
<organism evidence="1">
    <name type="scientific">Ammonifex degensii</name>
    <dbReference type="NCBI Taxonomy" id="42838"/>
    <lineage>
        <taxon>Bacteria</taxon>
        <taxon>Bacillati</taxon>
        <taxon>Bacillota</taxon>
        <taxon>Clostridia</taxon>
        <taxon>Thermoanaerobacterales</taxon>
        <taxon>Thermoanaerobacteraceae</taxon>
        <taxon>Ammonifex</taxon>
    </lineage>
</organism>